<evidence type="ECO:0000313" key="1">
    <source>
        <dbReference type="EMBL" id="GAA0740589.1"/>
    </source>
</evidence>
<gene>
    <name evidence="1" type="ORF">GCM10008906_20800</name>
</gene>
<protein>
    <submittedName>
        <fullName evidence="1">Uncharacterized protein</fullName>
    </submittedName>
</protein>
<comment type="caution">
    <text evidence="1">The sequence shown here is derived from an EMBL/GenBank/DDBJ whole genome shotgun (WGS) entry which is preliminary data.</text>
</comment>
<dbReference type="Proteomes" id="UP001501510">
    <property type="component" value="Unassembled WGS sequence"/>
</dbReference>
<accession>A0ABN1JIJ6</accession>
<dbReference type="RefSeq" id="WP_343761440.1">
    <property type="nucleotide sequence ID" value="NZ_BAAACG010000009.1"/>
</dbReference>
<sequence length="102" mass="11651">MSKMTLMGKEESVIGNNAISINGAITIPDSENKEKFFNDLRTWLKKRGCSFFGYTENIKNSDKADDLAKEILLTCSDIDLDRNLQYEDMNNEDNIISLSDYK</sequence>
<dbReference type="EMBL" id="BAAACG010000009">
    <property type="protein sequence ID" value="GAA0740589.1"/>
    <property type="molecule type" value="Genomic_DNA"/>
</dbReference>
<proteinExistence type="predicted"/>
<organism evidence="1 2">
    <name type="scientific">Clostridium oceanicum</name>
    <dbReference type="NCBI Taxonomy" id="1543"/>
    <lineage>
        <taxon>Bacteria</taxon>
        <taxon>Bacillati</taxon>
        <taxon>Bacillota</taxon>
        <taxon>Clostridia</taxon>
        <taxon>Eubacteriales</taxon>
        <taxon>Clostridiaceae</taxon>
        <taxon>Clostridium</taxon>
    </lineage>
</organism>
<keyword evidence="2" id="KW-1185">Reference proteome</keyword>
<evidence type="ECO:0000313" key="2">
    <source>
        <dbReference type="Proteomes" id="UP001501510"/>
    </source>
</evidence>
<name>A0ABN1JIJ6_9CLOT</name>
<reference evidence="1 2" key="1">
    <citation type="journal article" date="2019" name="Int. J. Syst. Evol. Microbiol.">
        <title>The Global Catalogue of Microorganisms (GCM) 10K type strain sequencing project: providing services to taxonomists for standard genome sequencing and annotation.</title>
        <authorList>
            <consortium name="The Broad Institute Genomics Platform"/>
            <consortium name="The Broad Institute Genome Sequencing Center for Infectious Disease"/>
            <person name="Wu L."/>
            <person name="Ma J."/>
        </authorList>
    </citation>
    <scope>NUCLEOTIDE SEQUENCE [LARGE SCALE GENOMIC DNA]</scope>
    <source>
        <strain evidence="1 2">JCM 1407</strain>
    </source>
</reference>